<evidence type="ECO:0000313" key="3">
    <source>
        <dbReference type="Proteomes" id="UP000655287"/>
    </source>
</evidence>
<feature type="domain" description="AB hydrolase-1" evidence="1">
    <location>
        <begin position="4"/>
        <end position="216"/>
    </location>
</feature>
<proteinExistence type="predicted"/>
<keyword evidence="2" id="KW-0378">Hydrolase</keyword>
<dbReference type="AlphaFoldDB" id="A0A919R996"/>
<dbReference type="Gene3D" id="3.40.50.1820">
    <property type="entry name" value="alpha/beta hydrolase"/>
    <property type="match status" value="1"/>
</dbReference>
<dbReference type="InterPro" id="IPR029058">
    <property type="entry name" value="AB_hydrolase_fold"/>
</dbReference>
<protein>
    <submittedName>
        <fullName evidence="2">Alpha/beta hydrolase</fullName>
    </submittedName>
</protein>
<dbReference type="InterPro" id="IPR000073">
    <property type="entry name" value="AB_hydrolase_1"/>
</dbReference>
<reference evidence="2" key="1">
    <citation type="submission" date="2021-01" db="EMBL/GenBank/DDBJ databases">
        <title>Whole genome shotgun sequence of Sphaerisporangium rufum NBRC 109079.</title>
        <authorList>
            <person name="Komaki H."/>
            <person name="Tamura T."/>
        </authorList>
    </citation>
    <scope>NUCLEOTIDE SEQUENCE</scope>
    <source>
        <strain evidence="2">NBRC 109079</strain>
    </source>
</reference>
<dbReference type="RefSeq" id="WP_203989696.1">
    <property type="nucleotide sequence ID" value="NZ_BOOU01000059.1"/>
</dbReference>
<dbReference type="PANTHER" id="PTHR37017">
    <property type="entry name" value="AB HYDROLASE-1 DOMAIN-CONTAINING PROTEIN-RELATED"/>
    <property type="match status" value="1"/>
</dbReference>
<evidence type="ECO:0000313" key="2">
    <source>
        <dbReference type="EMBL" id="GII79627.1"/>
    </source>
</evidence>
<evidence type="ECO:0000259" key="1">
    <source>
        <dbReference type="Pfam" id="PF12697"/>
    </source>
</evidence>
<dbReference type="PANTHER" id="PTHR37017:SF11">
    <property type="entry name" value="ESTERASE_LIPASE_THIOESTERASE DOMAIN-CONTAINING PROTEIN"/>
    <property type="match status" value="1"/>
</dbReference>
<name>A0A919R996_9ACTN</name>
<dbReference type="Proteomes" id="UP000655287">
    <property type="component" value="Unassembled WGS sequence"/>
</dbReference>
<accession>A0A919R996</accession>
<comment type="caution">
    <text evidence="2">The sequence shown here is derived from an EMBL/GenBank/DDBJ whole genome shotgun (WGS) entry which is preliminary data.</text>
</comment>
<keyword evidence="3" id="KW-1185">Reference proteome</keyword>
<dbReference type="EMBL" id="BOOU01000059">
    <property type="protein sequence ID" value="GII79627.1"/>
    <property type="molecule type" value="Genomic_DNA"/>
</dbReference>
<dbReference type="Pfam" id="PF12697">
    <property type="entry name" value="Abhydrolase_6"/>
    <property type="match status" value="1"/>
</dbReference>
<organism evidence="2 3">
    <name type="scientific">Sphaerisporangium rufum</name>
    <dbReference type="NCBI Taxonomy" id="1381558"/>
    <lineage>
        <taxon>Bacteria</taxon>
        <taxon>Bacillati</taxon>
        <taxon>Actinomycetota</taxon>
        <taxon>Actinomycetes</taxon>
        <taxon>Streptosporangiales</taxon>
        <taxon>Streptosporangiaceae</taxon>
        <taxon>Sphaerisporangium</taxon>
    </lineage>
</organism>
<sequence>MTTFVFVSGAGTDSWYWHLTAAELRARGHDVVAPDLPCSDDSAGLAEYAGAVVGAVGDRTGLVVVAHSFGAFTAPLVCERLPVELLVLLSGMVPAPGEPPGDWWARTGWERARREQDERDGRAPDDDAALFFHDVPPALAAEAARHGRDQSATPFARPWPPAAWPAVRTEFLLCRHDRFLPAEFMRRVVRERLGITPIEIDGGHLVALSRPRELADQLARLAGDRSAGPAA</sequence>
<gene>
    <name evidence="2" type="ORF">Sru01_46090</name>
</gene>
<dbReference type="SUPFAM" id="SSF53474">
    <property type="entry name" value="alpha/beta-Hydrolases"/>
    <property type="match status" value="1"/>
</dbReference>
<dbReference type="InterPro" id="IPR052897">
    <property type="entry name" value="Sec-Metab_Biosynth_Hydrolase"/>
</dbReference>
<dbReference type="GO" id="GO:0016787">
    <property type="term" value="F:hydrolase activity"/>
    <property type="evidence" value="ECO:0007669"/>
    <property type="project" value="UniProtKB-KW"/>
</dbReference>